<keyword evidence="1" id="KW-0378">Hydrolase</keyword>
<evidence type="ECO:0000259" key="3">
    <source>
        <dbReference type="Pfam" id="PF02449"/>
    </source>
</evidence>
<dbReference type="InterPro" id="IPR017853">
    <property type="entry name" value="GH"/>
</dbReference>
<dbReference type="Proteomes" id="UP000530670">
    <property type="component" value="Unassembled WGS sequence"/>
</dbReference>
<dbReference type="GO" id="GO:0004565">
    <property type="term" value="F:beta-galactosidase activity"/>
    <property type="evidence" value="ECO:0007669"/>
    <property type="project" value="InterPro"/>
</dbReference>
<dbReference type="RefSeq" id="XP_037210683.1">
    <property type="nucleotide sequence ID" value="XM_037348346.1"/>
</dbReference>
<name>A0A8H5S3B4_9HYPO</name>
<dbReference type="Pfam" id="PF02449">
    <property type="entry name" value="Glyco_hydro_42"/>
    <property type="match status" value="1"/>
</dbReference>
<dbReference type="Gene3D" id="3.20.20.80">
    <property type="entry name" value="Glycosidases"/>
    <property type="match status" value="1"/>
</dbReference>
<dbReference type="Gene3D" id="2.60.220.20">
    <property type="entry name" value="putative beta-Galactosidase from caulobacter crescentus"/>
    <property type="match status" value="1"/>
</dbReference>
<proteinExistence type="predicted"/>
<dbReference type="InterPro" id="IPR040719">
    <property type="entry name" value="DUF5597"/>
</dbReference>
<evidence type="ECO:0000313" key="5">
    <source>
        <dbReference type="EMBL" id="KAF5646090.1"/>
    </source>
</evidence>
<dbReference type="Pfam" id="PF18120">
    <property type="entry name" value="DUF5597"/>
    <property type="match status" value="1"/>
</dbReference>
<dbReference type="OrthoDB" id="1657402at2759"/>
<feature type="domain" description="DUF5597" evidence="4">
    <location>
        <begin position="412"/>
        <end position="545"/>
    </location>
</feature>
<dbReference type="EMBL" id="JAAQRI010000040">
    <property type="protein sequence ID" value="KAF5646090.1"/>
    <property type="molecule type" value="Genomic_DNA"/>
</dbReference>
<evidence type="ECO:0000256" key="2">
    <source>
        <dbReference type="ARBA" id="ARBA00023295"/>
    </source>
</evidence>
<dbReference type="GO" id="GO:0009341">
    <property type="term" value="C:beta-galactosidase complex"/>
    <property type="evidence" value="ECO:0007669"/>
    <property type="project" value="InterPro"/>
</dbReference>
<dbReference type="AlphaFoldDB" id="A0A8H5S3B4"/>
<feature type="domain" description="Glycoside hydrolase family 42 N-terminal" evidence="3">
    <location>
        <begin position="46"/>
        <end position="97"/>
    </location>
</feature>
<evidence type="ECO:0000259" key="4">
    <source>
        <dbReference type="Pfam" id="PF18120"/>
    </source>
</evidence>
<protein>
    <submittedName>
        <fullName evidence="5">DNA recombination protein</fullName>
    </submittedName>
</protein>
<accession>A0A8H5S3B4</accession>
<organism evidence="5 6">
    <name type="scientific">Fusarium tjaetaba</name>
    <dbReference type="NCBI Taxonomy" id="1567544"/>
    <lineage>
        <taxon>Eukaryota</taxon>
        <taxon>Fungi</taxon>
        <taxon>Dikarya</taxon>
        <taxon>Ascomycota</taxon>
        <taxon>Pezizomycotina</taxon>
        <taxon>Sordariomycetes</taxon>
        <taxon>Hypocreomycetidae</taxon>
        <taxon>Hypocreales</taxon>
        <taxon>Nectriaceae</taxon>
        <taxon>Fusarium</taxon>
        <taxon>Fusarium fujikuroi species complex</taxon>
    </lineage>
</organism>
<dbReference type="FunFam" id="3.20.20.80:FF:000135">
    <property type="entry name" value="Beta-galactosidase, putative, bgl35A"/>
    <property type="match status" value="1"/>
</dbReference>
<dbReference type="GeneID" id="59300616"/>
<dbReference type="InterPro" id="IPR013529">
    <property type="entry name" value="Glyco_hydro_42_N"/>
</dbReference>
<reference evidence="5 6" key="1">
    <citation type="submission" date="2020-05" db="EMBL/GenBank/DDBJ databases">
        <title>Identification and distribution of gene clusters putatively required for synthesis of sphingolipid metabolism inhibitors in phylogenetically diverse species of the filamentous fungus Fusarium.</title>
        <authorList>
            <person name="Kim H.-S."/>
            <person name="Busman M."/>
            <person name="Brown D.W."/>
            <person name="Divon H."/>
            <person name="Uhlig S."/>
            <person name="Proctor R.H."/>
        </authorList>
    </citation>
    <scope>NUCLEOTIDE SEQUENCE [LARGE SCALE GENOMIC DNA]</scope>
    <source>
        <strain evidence="5 6">NRRL 66243</strain>
    </source>
</reference>
<comment type="caution">
    <text evidence="5">The sequence shown here is derived from an EMBL/GenBank/DDBJ whole genome shotgun (WGS) entry which is preliminary data.</text>
</comment>
<evidence type="ECO:0000313" key="6">
    <source>
        <dbReference type="Proteomes" id="UP000530670"/>
    </source>
</evidence>
<keyword evidence="6" id="KW-1185">Reference proteome</keyword>
<keyword evidence="2" id="KW-0326">Glycosidase</keyword>
<dbReference type="SUPFAM" id="SSF51445">
    <property type="entry name" value="(Trans)glycosidases"/>
    <property type="match status" value="1"/>
</dbReference>
<sequence length="581" mass="64723">MGSLSIDIPHLRRNENSKQLIVNGCPFLMRAGELQNSSLSSVEYMEPIWQKMVDTNINTLLGSVTWEMIEPEEDVFDFSVLDEIIIAARKHSMHLVLLWFGSFKNGNVSLLRHGWQTLTGLRSFDICAIVDQAEHEAIPRAKLRKAGGRLEAADVVSIFHPECRKADTKAFGALMQHLREFDEPYSTVIMVQVENESGLLGDSRDGSELAEQAFRQPVPRELLDFLTSSWESLHEDMKTHNLAHFDPLREFEGGDWETVFGSSPHTDELFMAYHYALYVNQVAAAGKAQYPIPHYTNMWMNYAGDDSDNDFPVIVGGGDMPGDYPSGGAVSNVMDIWMQFAPNLDFLGPDIYLNDYGKSCAKYRHRNQPLFVPEMRRDEYGVRRIWIAFGSHAAIGTSPFGVDTVDPADSPLTKHYALLKSVSAIILEAQRQRNSSVGFCFDEIASCESKSISQPIKRSWGGFDITIDRCFVFGKAGTGSGMVIHRGGGKFLLIGWGFHVSAKSTSQNATFTGILKFEEKAVDDEETGSLRTVRVLNGDETRSGSLAMMPNEDPDYGGFPISVTIPARTMIAEVTFYSVSE</sequence>
<evidence type="ECO:0000256" key="1">
    <source>
        <dbReference type="ARBA" id="ARBA00022801"/>
    </source>
</evidence>
<gene>
    <name evidence="5" type="ORF">FTJAE_2179</name>
</gene>
<dbReference type="GO" id="GO:0005975">
    <property type="term" value="P:carbohydrate metabolic process"/>
    <property type="evidence" value="ECO:0007669"/>
    <property type="project" value="InterPro"/>
</dbReference>